<evidence type="ECO:0000313" key="5">
    <source>
        <dbReference type="EMBL" id="GAJ14449.1"/>
    </source>
</evidence>
<dbReference type="Pfam" id="PF13343">
    <property type="entry name" value="SBP_bac_6"/>
    <property type="match status" value="1"/>
</dbReference>
<dbReference type="GO" id="GO:0015846">
    <property type="term" value="P:polyamine transport"/>
    <property type="evidence" value="ECO:0007669"/>
    <property type="project" value="InterPro"/>
</dbReference>
<dbReference type="PRINTS" id="PR00909">
    <property type="entry name" value="SPERMDNBNDNG"/>
</dbReference>
<reference evidence="5" key="1">
    <citation type="journal article" date="2014" name="Front. Microbiol.">
        <title>High frequency of phylogenetically diverse reductive dehalogenase-homologous genes in deep subseafloor sedimentary metagenomes.</title>
        <authorList>
            <person name="Kawai M."/>
            <person name="Futagami T."/>
            <person name="Toyoda A."/>
            <person name="Takaki Y."/>
            <person name="Nishi S."/>
            <person name="Hori S."/>
            <person name="Arai W."/>
            <person name="Tsubouchi T."/>
            <person name="Morono Y."/>
            <person name="Uchiyama I."/>
            <person name="Ito T."/>
            <person name="Fujiyama A."/>
            <person name="Inagaki F."/>
            <person name="Takami H."/>
        </authorList>
    </citation>
    <scope>NUCLEOTIDE SEQUENCE</scope>
    <source>
        <strain evidence="5">Expedition CK06-06</strain>
    </source>
</reference>
<protein>
    <recommendedName>
        <fullName evidence="6">Spermidine/putrescine ABC transporter substrate-binding protein</fullName>
    </recommendedName>
</protein>
<keyword evidence="3" id="KW-0732">Signal</keyword>
<dbReference type="EMBL" id="BARW01031244">
    <property type="protein sequence ID" value="GAJ14449.1"/>
    <property type="molecule type" value="Genomic_DNA"/>
</dbReference>
<keyword evidence="4" id="KW-0574">Periplasm</keyword>
<proteinExistence type="predicted"/>
<evidence type="ECO:0000256" key="1">
    <source>
        <dbReference type="ARBA" id="ARBA00004418"/>
    </source>
</evidence>
<dbReference type="GO" id="GO:0019808">
    <property type="term" value="F:polyamine binding"/>
    <property type="evidence" value="ECO:0007669"/>
    <property type="project" value="InterPro"/>
</dbReference>
<dbReference type="PANTHER" id="PTHR30222">
    <property type="entry name" value="SPERMIDINE/PUTRESCINE-BINDING PERIPLASMIC PROTEIN"/>
    <property type="match status" value="1"/>
</dbReference>
<organism evidence="5">
    <name type="scientific">marine sediment metagenome</name>
    <dbReference type="NCBI Taxonomy" id="412755"/>
    <lineage>
        <taxon>unclassified sequences</taxon>
        <taxon>metagenomes</taxon>
        <taxon>ecological metagenomes</taxon>
    </lineage>
</organism>
<evidence type="ECO:0000256" key="3">
    <source>
        <dbReference type="ARBA" id="ARBA00022729"/>
    </source>
</evidence>
<dbReference type="SUPFAM" id="SSF53850">
    <property type="entry name" value="Periplasmic binding protein-like II"/>
    <property type="match status" value="1"/>
</dbReference>
<accession>X1UAE7</accession>
<evidence type="ECO:0000256" key="4">
    <source>
        <dbReference type="ARBA" id="ARBA00022764"/>
    </source>
</evidence>
<evidence type="ECO:0000256" key="2">
    <source>
        <dbReference type="ARBA" id="ARBA00022448"/>
    </source>
</evidence>
<evidence type="ECO:0008006" key="6">
    <source>
        <dbReference type="Google" id="ProtNLM"/>
    </source>
</evidence>
<gene>
    <name evidence="5" type="ORF">S12H4_49748</name>
</gene>
<keyword evidence="2" id="KW-0813">Transport</keyword>
<dbReference type="InterPro" id="IPR001188">
    <property type="entry name" value="Sperm_putr-bd"/>
</dbReference>
<dbReference type="Gene3D" id="3.40.190.10">
    <property type="entry name" value="Periplasmic binding protein-like II"/>
    <property type="match status" value="2"/>
</dbReference>
<feature type="non-terminal residue" evidence="5">
    <location>
        <position position="1"/>
    </location>
</feature>
<dbReference type="AlphaFoldDB" id="X1UAE7"/>
<name>X1UAE7_9ZZZZ</name>
<feature type="non-terminal residue" evidence="5">
    <location>
        <position position="246"/>
    </location>
</feature>
<dbReference type="CDD" id="cd13590">
    <property type="entry name" value="PBP2_PotD_PotF_like"/>
    <property type="match status" value="1"/>
</dbReference>
<comment type="subcellular location">
    <subcellularLocation>
        <location evidence="1">Periplasm</location>
    </subcellularLocation>
</comment>
<dbReference type="GO" id="GO:0042597">
    <property type="term" value="C:periplasmic space"/>
    <property type="evidence" value="ECO:0007669"/>
    <property type="project" value="UniProtKB-SubCell"/>
</dbReference>
<sequence>GETTLEDFEKEFGIKVNLVTFEDEYGVLDEDTNLSEYDLIIISDDLVGDMIKLDLLEPIKKRNIPNLKYVDEKCVKENSEKYVVPYFFGTTGMAFNIKYISEDTDSWDILWNIEYSGKIGILNNPSEVIGMAARYVGLPLVPQTESQLRKVKQFLLRQKPLIENYKSEMTIFEELVSEELWAAHIYGGTARAAAEENENIKYILPKEGGAKWVDNFAIVKDSKNKYAAEVFINYILDLEVNKDITE</sequence>
<dbReference type="PANTHER" id="PTHR30222:SF17">
    <property type="entry name" value="SPERMIDINE_PUTRESCINE-BINDING PERIPLASMIC PROTEIN"/>
    <property type="match status" value="1"/>
</dbReference>
<comment type="caution">
    <text evidence="5">The sequence shown here is derived from an EMBL/GenBank/DDBJ whole genome shotgun (WGS) entry which is preliminary data.</text>
</comment>